<evidence type="ECO:0000313" key="3">
    <source>
        <dbReference type="Proteomes" id="UP000054317"/>
    </source>
</evidence>
<keyword evidence="1" id="KW-0732">Signal</keyword>
<organism evidence="2 3">
    <name type="scientific">Trametes versicolor (strain FP-101664)</name>
    <name type="common">White-rot fungus</name>
    <name type="synonym">Coriolus versicolor</name>
    <dbReference type="NCBI Taxonomy" id="717944"/>
    <lineage>
        <taxon>Eukaryota</taxon>
        <taxon>Fungi</taxon>
        <taxon>Dikarya</taxon>
        <taxon>Basidiomycota</taxon>
        <taxon>Agaricomycotina</taxon>
        <taxon>Agaricomycetes</taxon>
        <taxon>Polyporales</taxon>
        <taxon>Polyporaceae</taxon>
        <taxon>Trametes</taxon>
    </lineage>
</organism>
<dbReference type="GeneID" id="19420199"/>
<feature type="signal peptide" evidence="1">
    <location>
        <begin position="1"/>
        <end position="19"/>
    </location>
</feature>
<dbReference type="Proteomes" id="UP000054317">
    <property type="component" value="Unassembled WGS sequence"/>
</dbReference>
<name>R7S8T3_TRAVS</name>
<evidence type="ECO:0000313" key="2">
    <source>
        <dbReference type="EMBL" id="EIW52080.1"/>
    </source>
</evidence>
<accession>R7S8T3</accession>
<dbReference type="PANTHER" id="PTHR37487:SF3">
    <property type="entry name" value="CLEAVAGE_POLYADENYLATION SPECIFICITY FACTOR A SUBUNIT N-TERMINAL DOMAIN-CONTAINING PROTEIN"/>
    <property type="match status" value="1"/>
</dbReference>
<proteinExistence type="predicted"/>
<keyword evidence="3" id="KW-1185">Reference proteome</keyword>
<dbReference type="AlphaFoldDB" id="R7S8T3"/>
<gene>
    <name evidence="2" type="ORF">TRAVEDRAFT_75487</name>
</gene>
<dbReference type="RefSeq" id="XP_008045176.1">
    <property type="nucleotide sequence ID" value="XM_008046985.1"/>
</dbReference>
<dbReference type="KEGG" id="tvs:TRAVEDRAFT_75487"/>
<dbReference type="PANTHER" id="PTHR37487">
    <property type="entry name" value="CHROMOSOME 1, WHOLE GENOME SHOTGUN SEQUENCE"/>
    <property type="match status" value="1"/>
</dbReference>
<sequence>MKTITSFFAVAAVFASVFAADPLVLNTPGNVAQCVPTEITWTGGTPPFDLSSCRNATRLQSLCLPSSITDSAVNNMPITEDFPGLTGDSFLWDTDVLGGTVMTMKMTDAAGVTAFSAPVVVQQSQDTSCL</sequence>
<reference evidence="3" key="1">
    <citation type="journal article" date="2012" name="Science">
        <title>The Paleozoic origin of enzymatic lignin decomposition reconstructed from 31 fungal genomes.</title>
        <authorList>
            <person name="Floudas D."/>
            <person name="Binder M."/>
            <person name="Riley R."/>
            <person name="Barry K."/>
            <person name="Blanchette R.A."/>
            <person name="Henrissat B."/>
            <person name="Martinez A.T."/>
            <person name="Otillar R."/>
            <person name="Spatafora J.W."/>
            <person name="Yadav J.S."/>
            <person name="Aerts A."/>
            <person name="Benoit I."/>
            <person name="Boyd A."/>
            <person name="Carlson A."/>
            <person name="Copeland A."/>
            <person name="Coutinho P.M."/>
            <person name="de Vries R.P."/>
            <person name="Ferreira P."/>
            <person name="Findley K."/>
            <person name="Foster B."/>
            <person name="Gaskell J."/>
            <person name="Glotzer D."/>
            <person name="Gorecki P."/>
            <person name="Heitman J."/>
            <person name="Hesse C."/>
            <person name="Hori C."/>
            <person name="Igarashi K."/>
            <person name="Jurgens J.A."/>
            <person name="Kallen N."/>
            <person name="Kersten P."/>
            <person name="Kohler A."/>
            <person name="Kuees U."/>
            <person name="Kumar T.K.A."/>
            <person name="Kuo A."/>
            <person name="LaButti K."/>
            <person name="Larrondo L.F."/>
            <person name="Lindquist E."/>
            <person name="Ling A."/>
            <person name="Lombard V."/>
            <person name="Lucas S."/>
            <person name="Lundell T."/>
            <person name="Martin R."/>
            <person name="McLaughlin D.J."/>
            <person name="Morgenstern I."/>
            <person name="Morin E."/>
            <person name="Murat C."/>
            <person name="Nagy L.G."/>
            <person name="Nolan M."/>
            <person name="Ohm R.A."/>
            <person name="Patyshakuliyeva A."/>
            <person name="Rokas A."/>
            <person name="Ruiz-Duenas F.J."/>
            <person name="Sabat G."/>
            <person name="Salamov A."/>
            <person name="Samejima M."/>
            <person name="Schmutz J."/>
            <person name="Slot J.C."/>
            <person name="St John F."/>
            <person name="Stenlid J."/>
            <person name="Sun H."/>
            <person name="Sun S."/>
            <person name="Syed K."/>
            <person name="Tsang A."/>
            <person name="Wiebenga A."/>
            <person name="Young D."/>
            <person name="Pisabarro A."/>
            <person name="Eastwood D.C."/>
            <person name="Martin F."/>
            <person name="Cullen D."/>
            <person name="Grigoriev I.V."/>
            <person name="Hibbett D.S."/>
        </authorList>
    </citation>
    <scope>NUCLEOTIDE SEQUENCE [LARGE SCALE GENOMIC DNA]</scope>
    <source>
        <strain evidence="3">FP-101664</strain>
    </source>
</reference>
<dbReference type="EMBL" id="JH711797">
    <property type="protein sequence ID" value="EIW52080.1"/>
    <property type="molecule type" value="Genomic_DNA"/>
</dbReference>
<feature type="chain" id="PRO_5004443918" evidence="1">
    <location>
        <begin position="20"/>
        <end position="130"/>
    </location>
</feature>
<protein>
    <submittedName>
        <fullName evidence="2">Uncharacterized protein</fullName>
    </submittedName>
</protein>
<dbReference type="OrthoDB" id="2803776at2759"/>
<evidence type="ECO:0000256" key="1">
    <source>
        <dbReference type="SAM" id="SignalP"/>
    </source>
</evidence>